<keyword evidence="1" id="KW-0812">Transmembrane</keyword>
<dbReference type="EMBL" id="CP023525">
    <property type="protein sequence ID" value="ATF92381.1"/>
    <property type="molecule type" value="Genomic_DNA"/>
</dbReference>
<reference evidence="2 3" key="1">
    <citation type="submission" date="2017-09" db="EMBL/GenBank/DDBJ databases">
        <title>FDA dAtabase for Regulatory Grade micrObial Sequences (FDA-ARGOS): Supporting development and validation of Infectious Disease Dx tests.</title>
        <authorList>
            <person name="Minogue T."/>
            <person name="Wolcott M."/>
            <person name="Wasieloski L."/>
            <person name="Aguilar W."/>
            <person name="Moore D."/>
            <person name="Tallon L."/>
            <person name="Sadzewicz L."/>
            <person name="Ott S."/>
            <person name="Zhao X."/>
            <person name="Nagaraj S."/>
            <person name="Vavikolanu K."/>
            <person name="Aluvathingal J."/>
            <person name="Nadendla S."/>
            <person name="Sichtig H."/>
        </authorList>
    </citation>
    <scope>NUCLEOTIDE SEQUENCE [LARGE SCALE GENOMIC DNA]</scope>
    <source>
        <strain evidence="2 3">FDAARGOS_392</strain>
    </source>
</reference>
<feature type="transmembrane region" description="Helical" evidence="1">
    <location>
        <begin position="21"/>
        <end position="39"/>
    </location>
</feature>
<dbReference type="Proteomes" id="UP000217979">
    <property type="component" value="Chromosome"/>
</dbReference>
<gene>
    <name evidence="2" type="ORF">CO704_09930</name>
</gene>
<keyword evidence="1" id="KW-1133">Transmembrane helix</keyword>
<evidence type="ECO:0000313" key="2">
    <source>
        <dbReference type="EMBL" id="ATF92381.1"/>
    </source>
</evidence>
<proteinExistence type="predicted"/>
<accession>A0A291DX43</accession>
<keyword evidence="1" id="KW-0472">Membrane</keyword>
<sequence length="73" mass="8257">MDIAIRREITALRAIGFNSCFLLLMTAVLQAHLLFIVMYRVCCAWMCIPGFGRSRASEMTVVTGMQATWRLLS</sequence>
<dbReference type="AlphaFoldDB" id="A0A291DX43"/>
<organism evidence="2 3">
    <name type="scientific">Cedecea neteri</name>
    <dbReference type="NCBI Taxonomy" id="158822"/>
    <lineage>
        <taxon>Bacteria</taxon>
        <taxon>Pseudomonadati</taxon>
        <taxon>Pseudomonadota</taxon>
        <taxon>Gammaproteobacteria</taxon>
        <taxon>Enterobacterales</taxon>
        <taxon>Enterobacteriaceae</taxon>
        <taxon>Cedecea</taxon>
    </lineage>
</organism>
<evidence type="ECO:0000313" key="3">
    <source>
        <dbReference type="Proteomes" id="UP000217979"/>
    </source>
</evidence>
<protein>
    <submittedName>
        <fullName evidence="2">Uncharacterized protein</fullName>
    </submittedName>
</protein>
<name>A0A291DX43_9ENTR</name>
<evidence type="ECO:0000256" key="1">
    <source>
        <dbReference type="SAM" id="Phobius"/>
    </source>
</evidence>